<keyword evidence="1" id="KW-0732">Signal</keyword>
<dbReference type="PANTHER" id="PTHR45763:SF28">
    <property type="entry name" value="ALPHA_BETA-HYDROLASES SUPERFAMILY PROTEIN"/>
    <property type="match status" value="1"/>
</dbReference>
<gene>
    <name evidence="3" type="ORF">E5676_scaffold862G00400</name>
</gene>
<proteinExistence type="predicted"/>
<feature type="signal peptide" evidence="1">
    <location>
        <begin position="1"/>
        <end position="22"/>
    </location>
</feature>
<dbReference type="Proteomes" id="UP000321947">
    <property type="component" value="Unassembled WGS sequence"/>
</dbReference>
<dbReference type="FunFam" id="3.40.50.1820:FF:000270">
    <property type="entry name" value="Alpha/beta-Hydrolases superfamily protein"/>
    <property type="match status" value="1"/>
</dbReference>
<dbReference type="Gene3D" id="3.40.50.1820">
    <property type="entry name" value="alpha/beta hydrolase"/>
    <property type="match status" value="1"/>
</dbReference>
<reference evidence="3 4" key="1">
    <citation type="submission" date="2019-08" db="EMBL/GenBank/DDBJ databases">
        <title>Draft genome sequences of two oriental melons (Cucumis melo L. var makuwa).</title>
        <authorList>
            <person name="Kwon S.-Y."/>
        </authorList>
    </citation>
    <scope>NUCLEOTIDE SEQUENCE [LARGE SCALE GENOMIC DNA]</scope>
    <source>
        <strain evidence="4">cv. Chang Bougi</strain>
        <tissue evidence="3">Leaf</tissue>
    </source>
</reference>
<sequence>MIFKAVVFTVVSLLGLVFQAAQLPPQNSRESVGLSVSSPRVRLRDGRFLAYRERGVSKNDSIYRIIVSHGFGSSKDMNVLATQELIDELGIYFLLFDRPGYGESDPNPNLTVKSEALDIEELADHLQIGSKFYVIGVSMGSYSIWAISNSKRIACRLAGAALIVPTVNYWWPSLPHSLISKDYRRQLVQWAVWLSHYAPGLLYWWITHKWIPSNAVLERNPIFFNDRDIDILKSIPGFPMFTQNKLRERGVFDTLRHDFMVAFGEWGFDPMHLNNPFPENGSSVHIWQGYEDRVVPFQLQRYVSRKLPWIQYHEVPDGGHLIFSDLRILIIGEGNGCCRSYGFFEYLAKSNLPSSYLFLKLCLGIRPGTHSSIIFITMANEGSSNPLPATSVSTIPTIHLGTHLSAVLIVKLDEKNYLLLKAMILVVLRGQKRNKFVLGTIDQPTLKIPYVEKDTQIPNPAYESWMAIDQSILAWLYGSMSPSTTCNVLNLQKSKNVWKTLENPYGAANKASINQLKSSLQSRKNQQRMNDCLSKMKQFAVICTINAKGDISWHELHAALDAFENTLMLLNTINNNADLSHPSTTYLLGEKPTTNNLITIFARYMDVLAFHV</sequence>
<feature type="chain" id="PRO_5023133398" description="AB hydrolase-1 domain-containing protein" evidence="1">
    <location>
        <begin position="23"/>
        <end position="612"/>
    </location>
</feature>
<feature type="domain" description="AB hydrolase-1" evidence="2">
    <location>
        <begin position="66"/>
        <end position="324"/>
    </location>
</feature>
<evidence type="ECO:0000313" key="4">
    <source>
        <dbReference type="Proteomes" id="UP000321947"/>
    </source>
</evidence>
<accession>A0A5D3DQA0</accession>
<evidence type="ECO:0000313" key="3">
    <source>
        <dbReference type="EMBL" id="TYK25744.1"/>
    </source>
</evidence>
<dbReference type="PANTHER" id="PTHR45763">
    <property type="entry name" value="HYDROLASE, ALPHA/BETA FOLD FAMILY PROTEIN, EXPRESSED-RELATED"/>
    <property type="match status" value="1"/>
</dbReference>
<evidence type="ECO:0000259" key="2">
    <source>
        <dbReference type="Pfam" id="PF12697"/>
    </source>
</evidence>
<protein>
    <recommendedName>
        <fullName evidence="2">AB hydrolase-1 domain-containing protein</fullName>
    </recommendedName>
</protein>
<name>A0A5D3DQA0_CUCMM</name>
<comment type="caution">
    <text evidence="3">The sequence shown here is derived from an EMBL/GenBank/DDBJ whole genome shotgun (WGS) entry which is preliminary data.</text>
</comment>
<dbReference type="SUPFAM" id="SSF53474">
    <property type="entry name" value="alpha/beta-Hydrolases"/>
    <property type="match status" value="1"/>
</dbReference>
<dbReference type="EMBL" id="SSTD01003772">
    <property type="protein sequence ID" value="TYK25744.1"/>
    <property type="molecule type" value="Genomic_DNA"/>
</dbReference>
<dbReference type="InterPro" id="IPR000073">
    <property type="entry name" value="AB_hydrolase_1"/>
</dbReference>
<dbReference type="AlphaFoldDB" id="A0A5D3DQA0"/>
<dbReference type="InterPro" id="IPR029058">
    <property type="entry name" value="AB_hydrolase_fold"/>
</dbReference>
<dbReference type="Pfam" id="PF12697">
    <property type="entry name" value="Abhydrolase_6"/>
    <property type="match status" value="1"/>
</dbReference>
<evidence type="ECO:0000256" key="1">
    <source>
        <dbReference type="SAM" id="SignalP"/>
    </source>
</evidence>
<organism evidence="3 4">
    <name type="scientific">Cucumis melo var. makuwa</name>
    <name type="common">Oriental melon</name>
    <dbReference type="NCBI Taxonomy" id="1194695"/>
    <lineage>
        <taxon>Eukaryota</taxon>
        <taxon>Viridiplantae</taxon>
        <taxon>Streptophyta</taxon>
        <taxon>Embryophyta</taxon>
        <taxon>Tracheophyta</taxon>
        <taxon>Spermatophyta</taxon>
        <taxon>Magnoliopsida</taxon>
        <taxon>eudicotyledons</taxon>
        <taxon>Gunneridae</taxon>
        <taxon>Pentapetalae</taxon>
        <taxon>rosids</taxon>
        <taxon>fabids</taxon>
        <taxon>Cucurbitales</taxon>
        <taxon>Cucurbitaceae</taxon>
        <taxon>Benincaseae</taxon>
        <taxon>Cucumis</taxon>
    </lineage>
</organism>